<dbReference type="InterPro" id="IPR003760">
    <property type="entry name" value="PnrA-like"/>
</dbReference>
<name>A0A150WTJ3_BDEBC</name>
<dbReference type="InterPro" id="IPR050957">
    <property type="entry name" value="BMP_lipoprotein"/>
</dbReference>
<gene>
    <name evidence="9" type="ORF">AZI85_16950</name>
</gene>
<protein>
    <submittedName>
        <fullName evidence="9">ABC transporter substrate-binding protein</fullName>
    </submittedName>
</protein>
<dbReference type="Gene3D" id="3.40.50.2300">
    <property type="match status" value="2"/>
</dbReference>
<dbReference type="Pfam" id="PF02608">
    <property type="entry name" value="Bmp"/>
    <property type="match status" value="1"/>
</dbReference>
<dbReference type="RefSeq" id="WP_063243278.1">
    <property type="nucleotide sequence ID" value="NZ_CP168967.1"/>
</dbReference>
<dbReference type="SUPFAM" id="SSF53822">
    <property type="entry name" value="Periplasmic binding protein-like I"/>
    <property type="match status" value="1"/>
</dbReference>
<keyword evidence="4 7" id="KW-0732">Signal</keyword>
<dbReference type="OrthoDB" id="5298108at2"/>
<comment type="similarity">
    <text evidence="2">Belongs to the BMP lipoprotein family.</text>
</comment>
<evidence type="ECO:0000256" key="3">
    <source>
        <dbReference type="ARBA" id="ARBA00022475"/>
    </source>
</evidence>
<evidence type="ECO:0000259" key="8">
    <source>
        <dbReference type="Pfam" id="PF02608"/>
    </source>
</evidence>
<dbReference type="InterPro" id="IPR028082">
    <property type="entry name" value="Peripla_BP_I"/>
</dbReference>
<evidence type="ECO:0000256" key="2">
    <source>
        <dbReference type="ARBA" id="ARBA00008610"/>
    </source>
</evidence>
<feature type="domain" description="ABC transporter substrate-binding protein PnrA-like" evidence="8">
    <location>
        <begin position="26"/>
        <end position="321"/>
    </location>
</feature>
<dbReference type="CDD" id="cd06354">
    <property type="entry name" value="PBP1_PrnA-like"/>
    <property type="match status" value="1"/>
</dbReference>
<accession>A0A150WTJ3</accession>
<organism evidence="9 10">
    <name type="scientific">Bdellovibrio bacteriovorus</name>
    <dbReference type="NCBI Taxonomy" id="959"/>
    <lineage>
        <taxon>Bacteria</taxon>
        <taxon>Pseudomonadati</taxon>
        <taxon>Bdellovibrionota</taxon>
        <taxon>Bdellovibrionia</taxon>
        <taxon>Bdellovibrionales</taxon>
        <taxon>Pseudobdellovibrionaceae</taxon>
        <taxon>Bdellovibrio</taxon>
    </lineage>
</organism>
<dbReference type="Proteomes" id="UP000075391">
    <property type="component" value="Unassembled WGS sequence"/>
</dbReference>
<sequence>MLKTILTTLLILSFNIVSHAKTLKVGLVLDKGGKDDKSFNSAAYVGATKAEKDFKIELKYVEATDTNAVENLLRSFARKNFDLVIGIGFGQKEPVKKVAPQFPQVKFAVVDSEVSLPNVRSLLFEEHEGSFLVGALAAMASKTNAVGYVGGMDIPLIRRFAMGYAAGAKYVNPKIKITENYIGVTGEAWNNPAKAKELALSQIASGTDVIFVAAGASNTGVFDAAEEKKKLAIGVDSNQNWIKPGVILTSMMKAVDVAVYDTIKETNEGKFTPGIIRYGLKNKGVDYTLDQYNEKLITPDMKKKVEEIKKKIIAGQITVPDYYKKK</sequence>
<evidence type="ECO:0000256" key="5">
    <source>
        <dbReference type="ARBA" id="ARBA00023136"/>
    </source>
</evidence>
<keyword evidence="6" id="KW-0449">Lipoprotein</keyword>
<dbReference type="EMBL" id="LUKF01000007">
    <property type="protein sequence ID" value="KYG67702.1"/>
    <property type="molecule type" value="Genomic_DNA"/>
</dbReference>
<dbReference type="AlphaFoldDB" id="A0A150WTJ3"/>
<keyword evidence="3" id="KW-1003">Cell membrane</keyword>
<comment type="subcellular location">
    <subcellularLocation>
        <location evidence="1">Cell membrane</location>
        <topology evidence="1">Lipid-anchor</topology>
    </subcellularLocation>
</comment>
<keyword evidence="5" id="KW-0472">Membrane</keyword>
<feature type="signal peptide" evidence="7">
    <location>
        <begin position="1"/>
        <end position="20"/>
    </location>
</feature>
<comment type="caution">
    <text evidence="9">The sequence shown here is derived from an EMBL/GenBank/DDBJ whole genome shotgun (WGS) entry which is preliminary data.</text>
</comment>
<evidence type="ECO:0000256" key="4">
    <source>
        <dbReference type="ARBA" id="ARBA00022729"/>
    </source>
</evidence>
<feature type="chain" id="PRO_5007573750" evidence="7">
    <location>
        <begin position="21"/>
        <end position="326"/>
    </location>
</feature>
<proteinExistence type="inferred from homology"/>
<reference evidence="9 10" key="1">
    <citation type="submission" date="2016-03" db="EMBL/GenBank/DDBJ databases">
        <authorList>
            <person name="Ploux O."/>
        </authorList>
    </citation>
    <scope>NUCLEOTIDE SEQUENCE [LARGE SCALE GENOMIC DNA]</scope>
    <source>
        <strain evidence="9 10">BER2</strain>
    </source>
</reference>
<dbReference type="GO" id="GO:0005886">
    <property type="term" value="C:plasma membrane"/>
    <property type="evidence" value="ECO:0007669"/>
    <property type="project" value="UniProtKB-SubCell"/>
</dbReference>
<dbReference type="PANTHER" id="PTHR34296">
    <property type="entry name" value="TRANSCRIPTIONAL ACTIVATOR PROTEIN MED"/>
    <property type="match status" value="1"/>
</dbReference>
<evidence type="ECO:0000256" key="7">
    <source>
        <dbReference type="SAM" id="SignalP"/>
    </source>
</evidence>
<dbReference type="PANTHER" id="PTHR34296:SF2">
    <property type="entry name" value="ABC TRANSPORTER GUANOSINE-BINDING PROTEIN NUPN"/>
    <property type="match status" value="1"/>
</dbReference>
<evidence type="ECO:0000313" key="9">
    <source>
        <dbReference type="EMBL" id="KYG67702.1"/>
    </source>
</evidence>
<evidence type="ECO:0000313" key="10">
    <source>
        <dbReference type="Proteomes" id="UP000075391"/>
    </source>
</evidence>
<evidence type="ECO:0000256" key="1">
    <source>
        <dbReference type="ARBA" id="ARBA00004193"/>
    </source>
</evidence>
<evidence type="ECO:0000256" key="6">
    <source>
        <dbReference type="ARBA" id="ARBA00023288"/>
    </source>
</evidence>